<accession>A0ABW5PPT3</accession>
<organism evidence="1 2">
    <name type="scientific">Terrilactibacillus laevilacticus</name>
    <dbReference type="NCBI Taxonomy" id="1380157"/>
    <lineage>
        <taxon>Bacteria</taxon>
        <taxon>Bacillati</taxon>
        <taxon>Bacillota</taxon>
        <taxon>Bacilli</taxon>
        <taxon>Bacillales</taxon>
        <taxon>Bacillaceae</taxon>
        <taxon>Terrilactibacillus</taxon>
    </lineage>
</organism>
<sequence length="277" mass="32238">MIDQAESLRLRMENHHPYVPNYLAISGHSRNSSQSCFCLTLSQSLSEFGKRVLVIYLGNEVQPWTGVPQSISIAETLNRKQPIKNAMVRYHDVSYMRSGSQLIDNLKKNNECLSELKMSFNEIKNDFDCFLFDFEHVNDFENYGSVFDMLLFLSKGTEQAVLSTYSMLKKFRQLYQDLELACVLIEEKTLGDAIKIGERLIKISDRHLKKAFKWACIFPSNSDDTDTMSHPFSMQNIFSRICARKYLHYLSQLDDQKSTRFFDRIEKCLQTVRIDQS</sequence>
<dbReference type="Gene3D" id="3.40.50.300">
    <property type="entry name" value="P-loop containing nucleotide triphosphate hydrolases"/>
    <property type="match status" value="1"/>
</dbReference>
<gene>
    <name evidence="1" type="ORF">ACFSTF_06050</name>
</gene>
<keyword evidence="2" id="KW-1185">Reference proteome</keyword>
<comment type="caution">
    <text evidence="1">The sequence shown here is derived from an EMBL/GenBank/DDBJ whole genome shotgun (WGS) entry which is preliminary data.</text>
</comment>
<proteinExistence type="predicted"/>
<evidence type="ECO:0000313" key="2">
    <source>
        <dbReference type="Proteomes" id="UP001597458"/>
    </source>
</evidence>
<dbReference type="RefSeq" id="WP_141189288.1">
    <property type="nucleotide sequence ID" value="NZ_JBHUMR010000008.1"/>
</dbReference>
<evidence type="ECO:0000313" key="1">
    <source>
        <dbReference type="EMBL" id="MFD2616871.1"/>
    </source>
</evidence>
<dbReference type="InterPro" id="IPR027417">
    <property type="entry name" value="P-loop_NTPase"/>
</dbReference>
<dbReference type="EMBL" id="JBHUMR010000008">
    <property type="protein sequence ID" value="MFD2616871.1"/>
    <property type="molecule type" value="Genomic_DNA"/>
</dbReference>
<dbReference type="Proteomes" id="UP001597458">
    <property type="component" value="Unassembled WGS sequence"/>
</dbReference>
<name>A0ABW5PPT3_9BACI</name>
<reference evidence="2" key="1">
    <citation type="journal article" date="2019" name="Int. J. Syst. Evol. Microbiol.">
        <title>The Global Catalogue of Microorganisms (GCM) 10K type strain sequencing project: providing services to taxonomists for standard genome sequencing and annotation.</title>
        <authorList>
            <consortium name="The Broad Institute Genomics Platform"/>
            <consortium name="The Broad Institute Genome Sequencing Center for Infectious Disease"/>
            <person name="Wu L."/>
            <person name="Ma J."/>
        </authorList>
    </citation>
    <scope>NUCLEOTIDE SEQUENCE [LARGE SCALE GENOMIC DNA]</scope>
    <source>
        <strain evidence="2">TISTR 2241</strain>
    </source>
</reference>
<protein>
    <submittedName>
        <fullName evidence="1">Uncharacterized protein</fullName>
    </submittedName>
</protein>